<dbReference type="HAMAP" id="MF_01810">
    <property type="entry name" value="YidC_type1"/>
    <property type="match status" value="1"/>
</dbReference>
<comment type="similarity">
    <text evidence="2 13">Belongs to the OXA1/ALB3/YidC family. Type 1 subfamily.</text>
</comment>
<evidence type="ECO:0000256" key="14">
    <source>
        <dbReference type="SAM" id="MobiDB-lite"/>
    </source>
</evidence>
<proteinExistence type="inferred from homology"/>
<keyword evidence="8 13" id="KW-1133">Transmembrane helix</keyword>
<dbReference type="GO" id="GO:0032977">
    <property type="term" value="F:membrane insertase activity"/>
    <property type="evidence" value="ECO:0007669"/>
    <property type="project" value="InterPro"/>
</dbReference>
<keyword evidence="10 13" id="KW-0143">Chaperone</keyword>
<feature type="region of interest" description="Disordered" evidence="14">
    <location>
        <begin position="1"/>
        <end position="45"/>
    </location>
</feature>
<evidence type="ECO:0000256" key="3">
    <source>
        <dbReference type="ARBA" id="ARBA00015325"/>
    </source>
</evidence>
<name>A0A840BQ23_9RHOO</name>
<evidence type="ECO:0000256" key="6">
    <source>
        <dbReference type="ARBA" id="ARBA00022692"/>
    </source>
</evidence>
<dbReference type="NCBIfam" id="TIGR03593">
    <property type="entry name" value="yidC_nterm"/>
    <property type="match status" value="1"/>
</dbReference>
<dbReference type="AlphaFoldDB" id="A0A840BQ23"/>
<feature type="transmembrane region" description="Helical" evidence="13">
    <location>
        <begin position="413"/>
        <end position="434"/>
    </location>
</feature>
<dbReference type="InterPro" id="IPR028053">
    <property type="entry name" value="Membr_insert_YidC_N"/>
</dbReference>
<evidence type="ECO:0000256" key="1">
    <source>
        <dbReference type="ARBA" id="ARBA00004429"/>
    </source>
</evidence>
<reference evidence="17 18" key="1">
    <citation type="submission" date="2020-08" db="EMBL/GenBank/DDBJ databases">
        <title>Genomic Encyclopedia of Type Strains, Phase IV (KMG-IV): sequencing the most valuable type-strain genomes for metagenomic binning, comparative biology and taxonomic classification.</title>
        <authorList>
            <person name="Goeker M."/>
        </authorList>
    </citation>
    <scope>NUCLEOTIDE SEQUENCE [LARGE SCALE GENOMIC DNA]</scope>
    <source>
        <strain evidence="17 18">DSM 106739</strain>
    </source>
</reference>
<evidence type="ECO:0000256" key="11">
    <source>
        <dbReference type="ARBA" id="ARBA00033245"/>
    </source>
</evidence>
<dbReference type="EMBL" id="JACIET010000002">
    <property type="protein sequence ID" value="MBB4013628.1"/>
    <property type="molecule type" value="Genomic_DNA"/>
</dbReference>
<feature type="transmembrane region" description="Helical" evidence="13">
    <location>
        <begin position="344"/>
        <end position="367"/>
    </location>
</feature>
<accession>A0A840BQ23</accession>
<comment type="subcellular location">
    <subcellularLocation>
        <location evidence="1">Cell inner membrane</location>
        <topology evidence="1">Multi-pass membrane protein</topology>
    </subcellularLocation>
    <subcellularLocation>
        <location evidence="13">Cell membrane</location>
        <topology evidence="13">Multi-pass membrane protein</topology>
    </subcellularLocation>
</comment>
<dbReference type="GO" id="GO:0051205">
    <property type="term" value="P:protein insertion into membrane"/>
    <property type="evidence" value="ECO:0007669"/>
    <property type="project" value="TreeGrafter"/>
</dbReference>
<feature type="domain" description="Membrane insertase YidC N-terminal" evidence="16">
    <location>
        <begin position="57"/>
        <end position="332"/>
    </location>
</feature>
<evidence type="ECO:0000256" key="9">
    <source>
        <dbReference type="ARBA" id="ARBA00023136"/>
    </source>
</evidence>
<comment type="function">
    <text evidence="13">Required for the insertion and/or proper folding and/or complex formation of integral membrane proteins into the membrane. Involved in integration of membrane proteins that insert both dependently and independently of the Sec translocase complex, as well as at least some lipoproteins. Aids folding of multispanning membrane proteins.</text>
</comment>
<dbReference type="NCBIfam" id="TIGR03592">
    <property type="entry name" value="yidC_oxa1_cterm"/>
    <property type="match status" value="1"/>
</dbReference>
<keyword evidence="4 13" id="KW-0813">Transport</keyword>
<evidence type="ECO:0000259" key="16">
    <source>
        <dbReference type="Pfam" id="PF14849"/>
    </source>
</evidence>
<evidence type="ECO:0000256" key="10">
    <source>
        <dbReference type="ARBA" id="ARBA00023186"/>
    </source>
</evidence>
<dbReference type="Pfam" id="PF02096">
    <property type="entry name" value="60KD_IMP"/>
    <property type="match status" value="1"/>
</dbReference>
<evidence type="ECO:0000256" key="8">
    <source>
        <dbReference type="ARBA" id="ARBA00022989"/>
    </source>
</evidence>
<dbReference type="PANTHER" id="PTHR12428">
    <property type="entry name" value="OXA1"/>
    <property type="match status" value="1"/>
</dbReference>
<keyword evidence="6 13" id="KW-0812">Transmembrane</keyword>
<feature type="transmembrane region" description="Helical" evidence="13">
    <location>
        <begin position="483"/>
        <end position="508"/>
    </location>
</feature>
<dbReference type="GO" id="GO:0005886">
    <property type="term" value="C:plasma membrane"/>
    <property type="evidence" value="ECO:0007669"/>
    <property type="project" value="UniProtKB-SubCell"/>
</dbReference>
<evidence type="ECO:0000256" key="13">
    <source>
        <dbReference type="HAMAP-Rule" id="MF_01810"/>
    </source>
</evidence>
<evidence type="ECO:0000256" key="2">
    <source>
        <dbReference type="ARBA" id="ARBA00010527"/>
    </source>
</evidence>
<dbReference type="CDD" id="cd19961">
    <property type="entry name" value="EcYidC-like_peri"/>
    <property type="match status" value="1"/>
</dbReference>
<dbReference type="Proteomes" id="UP000561045">
    <property type="component" value="Unassembled WGS sequence"/>
</dbReference>
<dbReference type="NCBIfam" id="NF002352">
    <property type="entry name" value="PRK01318.1-3"/>
    <property type="match status" value="1"/>
</dbReference>
<dbReference type="PRINTS" id="PR01900">
    <property type="entry name" value="YIDCPROTEIN"/>
</dbReference>
<evidence type="ECO:0000256" key="7">
    <source>
        <dbReference type="ARBA" id="ARBA00022927"/>
    </source>
</evidence>
<organism evidence="17 18">
    <name type="scientific">Niveibacterium umoris</name>
    <dbReference type="NCBI Taxonomy" id="1193620"/>
    <lineage>
        <taxon>Bacteria</taxon>
        <taxon>Pseudomonadati</taxon>
        <taxon>Pseudomonadota</taxon>
        <taxon>Betaproteobacteria</taxon>
        <taxon>Rhodocyclales</taxon>
        <taxon>Rhodocyclaceae</taxon>
        <taxon>Niveibacterium</taxon>
    </lineage>
</organism>
<evidence type="ECO:0000256" key="4">
    <source>
        <dbReference type="ARBA" id="ARBA00022448"/>
    </source>
</evidence>
<dbReference type="PRINTS" id="PR00701">
    <property type="entry name" value="60KDINNERMP"/>
</dbReference>
<sequence>MLWDAWQKHNQPKALATANATQSATPTPTQSAPGTSPDKPAMAPAAVSAAERAKAPRLTVDTDMVHAEVSALGGDIVRLELKKHGANNAPDKPFVLFDDGRVHTYLAQSGLIGAGLPNHKTLFSLSQAKVVLKDGEEAVSVRLQAPEHDGVKITKVLTFHRGSYVIDVGYEIDNGGVSALGGHAYYQLTRDNKEAESTAGFFGGAQTYTGPAFYADAEKYTKISFKEIEKKEAKLPKPASDGWVAMVQHYFVSAYAPKAGQREFFTDELGGGLFTAGVIQPLAVIAAGQKATVSVPLYVGPQEQEKLSALAPGLDRVVDYGRLAIIAEPIFWCLSWLHKLVGNWGWAIIALTVLIKLAFFPLSAASYKSMAKMKTIMPRMKRIQEQYKDDRMKMNQEMMELYKKEKVNPMGGCWPMLIQMPVFIALYWVLLGAVEMRQAPWLGWITDLSLKDPFFVLPIIMGVTSLIQMKLSPSSPDPVQQKVMMFMPIFFTVMMAWFPSGLVLYWVVNNMLSIGQQWYITRMFGGDAKPANS</sequence>
<dbReference type="Pfam" id="PF14849">
    <property type="entry name" value="YidC_periplas"/>
    <property type="match status" value="1"/>
</dbReference>
<feature type="domain" description="Membrane insertase YidC/Oxa/ALB C-terminal" evidence="15">
    <location>
        <begin position="344"/>
        <end position="522"/>
    </location>
</feature>
<comment type="caution">
    <text evidence="13">Lacks conserved residue(s) required for the propagation of feature annotation.</text>
</comment>
<dbReference type="PANTHER" id="PTHR12428:SF65">
    <property type="entry name" value="CYTOCHROME C OXIDASE ASSEMBLY PROTEIN COX18, MITOCHONDRIAL"/>
    <property type="match status" value="1"/>
</dbReference>
<dbReference type="GO" id="GO:0015031">
    <property type="term" value="P:protein transport"/>
    <property type="evidence" value="ECO:0007669"/>
    <property type="project" value="UniProtKB-KW"/>
</dbReference>
<keyword evidence="9 13" id="KW-0472">Membrane</keyword>
<evidence type="ECO:0000259" key="15">
    <source>
        <dbReference type="Pfam" id="PF02096"/>
    </source>
</evidence>
<dbReference type="InterPro" id="IPR047196">
    <property type="entry name" value="YidC_ALB_C"/>
</dbReference>
<feature type="compositionally biased region" description="Polar residues" evidence="14">
    <location>
        <begin position="18"/>
        <end position="34"/>
    </location>
</feature>
<dbReference type="InterPro" id="IPR019998">
    <property type="entry name" value="Membr_insert_YidC"/>
</dbReference>
<evidence type="ECO:0000313" key="18">
    <source>
        <dbReference type="Proteomes" id="UP000561045"/>
    </source>
</evidence>
<evidence type="ECO:0000256" key="12">
    <source>
        <dbReference type="ARBA" id="ARBA00033342"/>
    </source>
</evidence>
<keyword evidence="7 13" id="KW-0653">Protein transport</keyword>
<dbReference type="InterPro" id="IPR028055">
    <property type="entry name" value="YidC/Oxa/ALB_C"/>
</dbReference>
<dbReference type="CDD" id="cd20070">
    <property type="entry name" value="5TM_YidC_Alb3"/>
    <property type="match status" value="1"/>
</dbReference>
<dbReference type="Gene3D" id="2.70.98.90">
    <property type="match status" value="1"/>
</dbReference>
<comment type="caution">
    <text evidence="17">The sequence shown here is derived from an EMBL/GenBank/DDBJ whole genome shotgun (WGS) entry which is preliminary data.</text>
</comment>
<gene>
    <name evidence="13" type="primary">yidC</name>
    <name evidence="17" type="ORF">GGR36_002974</name>
</gene>
<evidence type="ECO:0000256" key="5">
    <source>
        <dbReference type="ARBA" id="ARBA00022475"/>
    </source>
</evidence>
<dbReference type="InterPro" id="IPR001708">
    <property type="entry name" value="YidC/ALB3/OXA1/COX18"/>
</dbReference>
<dbReference type="NCBIfam" id="NF002353">
    <property type="entry name" value="PRK01318.1-4"/>
    <property type="match status" value="1"/>
</dbReference>
<evidence type="ECO:0000313" key="17">
    <source>
        <dbReference type="EMBL" id="MBB4013628.1"/>
    </source>
</evidence>
<keyword evidence="18" id="KW-1185">Reference proteome</keyword>
<dbReference type="InterPro" id="IPR038221">
    <property type="entry name" value="YidC_periplasmic_sf"/>
</dbReference>
<keyword evidence="5 13" id="KW-1003">Cell membrane</keyword>
<protein>
    <recommendedName>
        <fullName evidence="3 13">Membrane protein insertase YidC</fullName>
    </recommendedName>
    <alternativeName>
        <fullName evidence="12 13">Foldase YidC</fullName>
    </alternativeName>
    <alternativeName>
        <fullName evidence="11 13">Membrane integrase YidC</fullName>
    </alternativeName>
    <alternativeName>
        <fullName evidence="13">Membrane protein YidC</fullName>
    </alternativeName>
</protein>
<comment type="subunit">
    <text evidence="13">Interacts with the Sec translocase complex via SecD. Specifically interacts with transmembrane segments of nascent integral membrane proteins during membrane integration.</text>
</comment>